<name>A0A4R5L471_9BURK</name>
<organism evidence="7 8">
    <name type="scientific">Paraburkholderia guartelaensis</name>
    <dbReference type="NCBI Taxonomy" id="2546446"/>
    <lineage>
        <taxon>Bacteria</taxon>
        <taxon>Pseudomonadati</taxon>
        <taxon>Pseudomonadota</taxon>
        <taxon>Betaproteobacteria</taxon>
        <taxon>Burkholderiales</taxon>
        <taxon>Burkholderiaceae</taxon>
        <taxon>Paraburkholderia</taxon>
    </lineage>
</organism>
<sequence>MSKTSNPRGRAFRFVASHPVRFVFLVCRAFRSNEGLLLAGAIAYYALLSIVPLLILAAIALSHFVGEQLLLDTLAHLLEWLIPGLSAAIVAELANFLAHRAVVGWFLVVTMVFFSSLAFTVLENALSIIFVHRVAIRRRHFLLSAIVPYLFSLSLGIGVLLVTLVSSGLQAVASDSIVLFGHALSLTGATRVVLYLCGFAGEILVLTAIYLVIPAGRTTLRHALLGAVAAGVLWEITRRVLVWYFATLSQVSVVYGSLTTAIVVLFSLEALATLMLFGAQLIAEYERLEMHGGDPAPQPVDTG</sequence>
<reference evidence="7 8" key="1">
    <citation type="submission" date="2019-03" db="EMBL/GenBank/DDBJ databases">
        <title>Paraburkholderia sp. isolated from native Mimosa gymnas in Guartela State Park, Brazil.</title>
        <authorList>
            <person name="Paulitsch F."/>
            <person name="Hungria M."/>
            <person name="Delamuta J.R.M."/>
            <person name="Ribeiro R.A."/>
            <person name="Dall'Agnol R."/>
            <person name="Silva J.S.B."/>
        </authorList>
    </citation>
    <scope>NUCLEOTIDE SEQUENCE [LARGE SCALE GENOMIC DNA]</scope>
    <source>
        <strain evidence="7 8">CNPSo 3008</strain>
    </source>
</reference>
<gene>
    <name evidence="7" type="ORF">E1N52_34845</name>
</gene>
<dbReference type="Proteomes" id="UP000295606">
    <property type="component" value="Unassembled WGS sequence"/>
</dbReference>
<accession>A0A4R5L471</accession>
<comment type="subcellular location">
    <subcellularLocation>
        <location evidence="1">Cell membrane</location>
        <topology evidence="1">Multi-pass membrane protein</topology>
    </subcellularLocation>
</comment>
<evidence type="ECO:0000256" key="4">
    <source>
        <dbReference type="ARBA" id="ARBA00022989"/>
    </source>
</evidence>
<dbReference type="GO" id="GO:0005886">
    <property type="term" value="C:plasma membrane"/>
    <property type="evidence" value="ECO:0007669"/>
    <property type="project" value="UniProtKB-SubCell"/>
</dbReference>
<feature type="transmembrane region" description="Helical" evidence="6">
    <location>
        <begin position="104"/>
        <end position="129"/>
    </location>
</feature>
<protein>
    <submittedName>
        <fullName evidence="7">YihY/virulence factor BrkB family protein</fullName>
    </submittedName>
</protein>
<evidence type="ECO:0000256" key="1">
    <source>
        <dbReference type="ARBA" id="ARBA00004651"/>
    </source>
</evidence>
<keyword evidence="2" id="KW-1003">Cell membrane</keyword>
<dbReference type="OrthoDB" id="8680520at2"/>
<evidence type="ECO:0000313" key="7">
    <source>
        <dbReference type="EMBL" id="TDG03425.1"/>
    </source>
</evidence>
<feature type="transmembrane region" description="Helical" evidence="6">
    <location>
        <begin position="192"/>
        <end position="212"/>
    </location>
</feature>
<dbReference type="RefSeq" id="WP_133188400.1">
    <property type="nucleotide sequence ID" value="NZ_SMOD01000041.1"/>
</dbReference>
<dbReference type="PANTHER" id="PTHR30213">
    <property type="entry name" value="INNER MEMBRANE PROTEIN YHJD"/>
    <property type="match status" value="1"/>
</dbReference>
<evidence type="ECO:0000256" key="3">
    <source>
        <dbReference type="ARBA" id="ARBA00022692"/>
    </source>
</evidence>
<dbReference type="PIRSF" id="PIRSF035875">
    <property type="entry name" value="RNase_BN"/>
    <property type="match status" value="1"/>
</dbReference>
<comment type="caution">
    <text evidence="7">The sequence shown here is derived from an EMBL/GenBank/DDBJ whole genome shotgun (WGS) entry which is preliminary data.</text>
</comment>
<dbReference type="EMBL" id="SMOD01000041">
    <property type="protein sequence ID" value="TDG03425.1"/>
    <property type="molecule type" value="Genomic_DNA"/>
</dbReference>
<feature type="transmembrane region" description="Helical" evidence="6">
    <location>
        <begin position="43"/>
        <end position="65"/>
    </location>
</feature>
<dbReference type="AlphaFoldDB" id="A0A4R5L471"/>
<dbReference type="PANTHER" id="PTHR30213:SF0">
    <property type="entry name" value="UPF0761 MEMBRANE PROTEIN YIHY"/>
    <property type="match status" value="1"/>
</dbReference>
<evidence type="ECO:0000256" key="2">
    <source>
        <dbReference type="ARBA" id="ARBA00022475"/>
    </source>
</evidence>
<proteinExistence type="predicted"/>
<keyword evidence="3 6" id="KW-0812">Transmembrane</keyword>
<feature type="transmembrane region" description="Helical" evidence="6">
    <location>
        <begin position="224"/>
        <end position="246"/>
    </location>
</feature>
<feature type="transmembrane region" description="Helical" evidence="6">
    <location>
        <begin position="141"/>
        <end position="172"/>
    </location>
</feature>
<dbReference type="Pfam" id="PF03631">
    <property type="entry name" value="Virul_fac_BrkB"/>
    <property type="match status" value="1"/>
</dbReference>
<dbReference type="InterPro" id="IPR017039">
    <property type="entry name" value="Virul_fac_BrkB"/>
</dbReference>
<evidence type="ECO:0000313" key="8">
    <source>
        <dbReference type="Proteomes" id="UP000295606"/>
    </source>
</evidence>
<evidence type="ECO:0000256" key="5">
    <source>
        <dbReference type="ARBA" id="ARBA00023136"/>
    </source>
</evidence>
<evidence type="ECO:0000256" key="6">
    <source>
        <dbReference type="SAM" id="Phobius"/>
    </source>
</evidence>
<keyword evidence="5 6" id="KW-0472">Membrane</keyword>
<feature type="transmembrane region" description="Helical" evidence="6">
    <location>
        <begin position="252"/>
        <end position="277"/>
    </location>
</feature>
<keyword evidence="4 6" id="KW-1133">Transmembrane helix</keyword>